<feature type="region of interest" description="Disordered" evidence="1">
    <location>
        <begin position="12"/>
        <end position="60"/>
    </location>
</feature>
<organism evidence="2 3">
    <name type="scientific">Pisolithus microcarpus 441</name>
    <dbReference type="NCBI Taxonomy" id="765257"/>
    <lineage>
        <taxon>Eukaryota</taxon>
        <taxon>Fungi</taxon>
        <taxon>Dikarya</taxon>
        <taxon>Basidiomycota</taxon>
        <taxon>Agaricomycotina</taxon>
        <taxon>Agaricomycetes</taxon>
        <taxon>Agaricomycetidae</taxon>
        <taxon>Boletales</taxon>
        <taxon>Sclerodermatineae</taxon>
        <taxon>Pisolithaceae</taxon>
        <taxon>Pisolithus</taxon>
    </lineage>
</organism>
<dbReference type="AlphaFoldDB" id="A0A0C9Z1F3"/>
<evidence type="ECO:0000313" key="2">
    <source>
        <dbReference type="EMBL" id="KIK16112.1"/>
    </source>
</evidence>
<accession>A0A0C9Z1F3</accession>
<evidence type="ECO:0000313" key="3">
    <source>
        <dbReference type="Proteomes" id="UP000054018"/>
    </source>
</evidence>
<proteinExistence type="predicted"/>
<feature type="compositionally biased region" description="Basic and acidic residues" evidence="1">
    <location>
        <begin position="119"/>
        <end position="134"/>
    </location>
</feature>
<gene>
    <name evidence="2" type="ORF">PISMIDRAFT_686656</name>
</gene>
<dbReference type="HOGENOM" id="CLU_1283720_0_0_1"/>
<reference evidence="3" key="2">
    <citation type="submission" date="2015-01" db="EMBL/GenBank/DDBJ databases">
        <title>Evolutionary Origins and Diversification of the Mycorrhizal Mutualists.</title>
        <authorList>
            <consortium name="DOE Joint Genome Institute"/>
            <consortium name="Mycorrhizal Genomics Consortium"/>
            <person name="Kohler A."/>
            <person name="Kuo A."/>
            <person name="Nagy L.G."/>
            <person name="Floudas D."/>
            <person name="Copeland A."/>
            <person name="Barry K.W."/>
            <person name="Cichocki N."/>
            <person name="Veneault-Fourrey C."/>
            <person name="LaButti K."/>
            <person name="Lindquist E.A."/>
            <person name="Lipzen A."/>
            <person name="Lundell T."/>
            <person name="Morin E."/>
            <person name="Murat C."/>
            <person name="Riley R."/>
            <person name="Ohm R."/>
            <person name="Sun H."/>
            <person name="Tunlid A."/>
            <person name="Henrissat B."/>
            <person name="Grigoriev I.V."/>
            <person name="Hibbett D.S."/>
            <person name="Martin F."/>
        </authorList>
    </citation>
    <scope>NUCLEOTIDE SEQUENCE [LARGE SCALE GENOMIC DNA]</scope>
    <source>
        <strain evidence="3">441</strain>
    </source>
</reference>
<feature type="compositionally biased region" description="Basic and acidic residues" evidence="1">
    <location>
        <begin position="149"/>
        <end position="158"/>
    </location>
</feature>
<dbReference type="Proteomes" id="UP000054018">
    <property type="component" value="Unassembled WGS sequence"/>
</dbReference>
<feature type="compositionally biased region" description="Polar residues" evidence="1">
    <location>
        <begin position="35"/>
        <end position="49"/>
    </location>
</feature>
<sequence>MALAKLKAVFTKKKSAANPGTDGPVPSATGEHGIQPSQNITGTADSARSTRAPEAQGRVEVSHWHSSIRLSERLTYPIASEGWRRRRACPCEWKVSQIASGYEETAVALAGSSMTLETKASDRPSGEGRARDSLSIRTVPRGDTPPSAEEEHSLEGESMRVLDGHSVYEERVINPGFSVLRAKDKYGRFLRIN</sequence>
<evidence type="ECO:0000256" key="1">
    <source>
        <dbReference type="SAM" id="MobiDB-lite"/>
    </source>
</evidence>
<reference evidence="2 3" key="1">
    <citation type="submission" date="2014-04" db="EMBL/GenBank/DDBJ databases">
        <authorList>
            <consortium name="DOE Joint Genome Institute"/>
            <person name="Kuo A."/>
            <person name="Kohler A."/>
            <person name="Costa M.D."/>
            <person name="Nagy L.G."/>
            <person name="Floudas D."/>
            <person name="Copeland A."/>
            <person name="Barry K.W."/>
            <person name="Cichocki N."/>
            <person name="Veneault-Fourrey C."/>
            <person name="LaButti K."/>
            <person name="Lindquist E.A."/>
            <person name="Lipzen A."/>
            <person name="Lundell T."/>
            <person name="Morin E."/>
            <person name="Murat C."/>
            <person name="Sun H."/>
            <person name="Tunlid A."/>
            <person name="Henrissat B."/>
            <person name="Grigoriev I.V."/>
            <person name="Hibbett D.S."/>
            <person name="Martin F."/>
            <person name="Nordberg H.P."/>
            <person name="Cantor M.N."/>
            <person name="Hua S.X."/>
        </authorList>
    </citation>
    <scope>NUCLEOTIDE SEQUENCE [LARGE SCALE GENOMIC DNA]</scope>
    <source>
        <strain evidence="2 3">441</strain>
    </source>
</reference>
<protein>
    <submittedName>
        <fullName evidence="2">Uncharacterized protein</fullName>
    </submittedName>
</protein>
<name>A0A0C9Z1F3_9AGAM</name>
<keyword evidence="3" id="KW-1185">Reference proteome</keyword>
<feature type="region of interest" description="Disordered" evidence="1">
    <location>
        <begin position="115"/>
        <end position="158"/>
    </location>
</feature>
<dbReference type="OrthoDB" id="10623355at2759"/>
<dbReference type="EMBL" id="KN833867">
    <property type="protein sequence ID" value="KIK16112.1"/>
    <property type="molecule type" value="Genomic_DNA"/>
</dbReference>